<proteinExistence type="inferred from homology"/>
<keyword evidence="1 3" id="KW-0474">Menaquinone biosynthesis</keyword>
<dbReference type="EC" id="4.2.99.20" evidence="3"/>
<comment type="pathway">
    <text evidence="3">Quinol/quinone metabolism; 1,4-dihydroxy-2-naphthoate biosynthesis; 1,4-dihydroxy-2-naphthoate from chorismate: step 3/7.</text>
</comment>
<reference evidence="5 6" key="1">
    <citation type="journal article" date="2014" name="BMC Genomics">
        <title>Genomic comparison of sporeforming bacilli isolated from milk.</title>
        <authorList>
            <person name="Moreno Switt A.I."/>
            <person name="Andrus A.D."/>
            <person name="Ranieri M.L."/>
            <person name="Orsi R.H."/>
            <person name="Ivy R."/>
            <person name="den Bakker H.C."/>
            <person name="Martin N.H."/>
            <person name="Wiedmann M."/>
            <person name="Boor K.J."/>
        </authorList>
    </citation>
    <scope>NUCLEOTIDE SEQUENCE [LARGE SCALE GENOMIC DNA]</scope>
    <source>
        <strain evidence="5 6">FSL R5-213</strain>
    </source>
</reference>
<dbReference type="InterPro" id="IPR029058">
    <property type="entry name" value="AB_hydrolase_fold"/>
</dbReference>
<evidence type="ECO:0000256" key="2">
    <source>
        <dbReference type="ARBA" id="ARBA00023239"/>
    </source>
</evidence>
<dbReference type="SUPFAM" id="SSF53474">
    <property type="entry name" value="alpha/beta-Hydrolases"/>
    <property type="match status" value="1"/>
</dbReference>
<dbReference type="UniPathway" id="UPA00079"/>
<accession>W4ER16</accession>
<evidence type="ECO:0000256" key="3">
    <source>
        <dbReference type="HAMAP-Rule" id="MF_01660"/>
    </source>
</evidence>
<dbReference type="eggNOG" id="COG0596">
    <property type="taxonomic scope" value="Bacteria"/>
</dbReference>
<dbReference type="GO" id="GO:0070205">
    <property type="term" value="F:2-succinyl-6-hydroxy-2,4-cyclohexadiene-1-carboxylate synthase activity"/>
    <property type="evidence" value="ECO:0007669"/>
    <property type="project" value="UniProtKB-UniRule"/>
</dbReference>
<dbReference type="PRINTS" id="PR00111">
    <property type="entry name" value="ABHYDROLASE"/>
</dbReference>
<comment type="similarity">
    <text evidence="3">Belongs to the AB hydrolase superfamily. MenH family.</text>
</comment>
<dbReference type="Pfam" id="PF00561">
    <property type="entry name" value="Abhydrolase_1"/>
    <property type="match status" value="1"/>
</dbReference>
<evidence type="ECO:0000259" key="4">
    <source>
        <dbReference type="Pfam" id="PF00561"/>
    </source>
</evidence>
<dbReference type="PANTHER" id="PTHR42916">
    <property type="entry name" value="2-SUCCINYL-5-ENOLPYRUVYL-6-HYDROXY-3-CYCLOHEXENE-1-CARBOXYLATE SYNTHASE"/>
    <property type="match status" value="1"/>
</dbReference>
<gene>
    <name evidence="3" type="primary">menH</name>
    <name evidence="5" type="ORF">C176_17037</name>
</gene>
<dbReference type="UniPathway" id="UPA01057">
    <property type="reaction ID" value="UER00900"/>
</dbReference>
<keyword evidence="6" id="KW-1185">Reference proteome</keyword>
<protein>
    <recommendedName>
        <fullName evidence="3">Putative 2-succinyl-6-hydroxy-2,4-cyclohexadiene-1-carboxylate synthase</fullName>
        <shortName evidence="3">SHCHC synthase</shortName>
        <ecNumber evidence="3">4.2.99.20</ecNumber>
    </recommendedName>
</protein>
<dbReference type="RefSeq" id="WP_179078243.1">
    <property type="nucleotide sequence ID" value="NZ_ASQA01000034.1"/>
</dbReference>
<dbReference type="Proteomes" id="UP000019062">
    <property type="component" value="Unassembled WGS sequence"/>
</dbReference>
<comment type="pathway">
    <text evidence="3">Quinol/quinone metabolism; menaquinone biosynthesis.</text>
</comment>
<dbReference type="InterPro" id="IPR000073">
    <property type="entry name" value="AB_hydrolase_1"/>
</dbReference>
<dbReference type="NCBIfam" id="TIGR03695">
    <property type="entry name" value="menH_SHCHC"/>
    <property type="match status" value="1"/>
</dbReference>
<evidence type="ECO:0000313" key="5">
    <source>
        <dbReference type="EMBL" id="ETT82714.1"/>
    </source>
</evidence>
<evidence type="ECO:0000256" key="1">
    <source>
        <dbReference type="ARBA" id="ARBA00022428"/>
    </source>
</evidence>
<comment type="function">
    <text evidence="3">Catalyzes a proton abstraction reaction that results in 2,5-elimination of pyruvate from 2-succinyl-5-enolpyruvyl-6-hydroxy-3-cyclohexene-1-carboxylate (SEPHCHC) and the formation of 2-succinyl-6-hydroxy-2,4-cyclohexadiene-1-carboxylate (SHCHC).</text>
</comment>
<evidence type="ECO:0000313" key="6">
    <source>
        <dbReference type="Proteomes" id="UP000019062"/>
    </source>
</evidence>
<dbReference type="InterPro" id="IPR022485">
    <property type="entry name" value="SHCHC_synthase_MenH"/>
</dbReference>
<sequence length="271" mass="30530">MASVMMTVNGLNLHYEIINPRVKKTVVLLHGFTGSSTTWDKVISSMSDQVRIIAIDLIGHGYTDSPKNVEHYSMEKQVSVLHGLLAQRGINKFTLVGYSMGGRIALAYALQYPETIEQLILESASPGLQTIEERTVRVKADNILAERLEKEGIQAFVDYWENIPLFESQKNLPQEIQEEIRADRLLQNERGLANSLRGIGTGQQNSYWDELTSFTKPVVLVTGELDKKFYQKAVDMKNLFQNCKHVVVSKAGHAIHVENPKTFATIIEEQN</sequence>
<dbReference type="PANTHER" id="PTHR42916:SF1">
    <property type="entry name" value="PROTEIN PHYLLO, CHLOROPLASTIC"/>
    <property type="match status" value="1"/>
</dbReference>
<dbReference type="EMBL" id="ASQA01000034">
    <property type="protein sequence ID" value="ETT82714.1"/>
    <property type="molecule type" value="Genomic_DNA"/>
</dbReference>
<comment type="subunit">
    <text evidence="3">Monomer.</text>
</comment>
<dbReference type="Gene3D" id="3.40.50.1820">
    <property type="entry name" value="alpha/beta hydrolase"/>
    <property type="match status" value="1"/>
</dbReference>
<name>W4ER16_9BACL</name>
<dbReference type="GO" id="GO:0009234">
    <property type="term" value="P:menaquinone biosynthetic process"/>
    <property type="evidence" value="ECO:0007669"/>
    <property type="project" value="UniProtKB-UniRule"/>
</dbReference>
<organism evidence="5 6">
    <name type="scientific">Viridibacillus arenosi FSL R5-213</name>
    <dbReference type="NCBI Taxonomy" id="1227360"/>
    <lineage>
        <taxon>Bacteria</taxon>
        <taxon>Bacillati</taxon>
        <taxon>Bacillota</taxon>
        <taxon>Bacilli</taxon>
        <taxon>Bacillales</taxon>
        <taxon>Caryophanaceae</taxon>
        <taxon>Viridibacillus</taxon>
    </lineage>
</organism>
<comment type="caution">
    <text evidence="5">The sequence shown here is derived from an EMBL/GenBank/DDBJ whole genome shotgun (WGS) entry which is preliminary data.</text>
</comment>
<feature type="domain" description="AB hydrolase-1" evidence="4">
    <location>
        <begin position="25"/>
        <end position="260"/>
    </location>
</feature>
<dbReference type="HAMAP" id="MF_01660">
    <property type="entry name" value="MenH"/>
    <property type="match status" value="1"/>
</dbReference>
<keyword evidence="2 3" id="KW-0456">Lyase</keyword>
<comment type="catalytic activity">
    <reaction evidence="3">
        <text>5-enolpyruvoyl-6-hydroxy-2-succinyl-cyclohex-3-ene-1-carboxylate = (1R,6R)-6-hydroxy-2-succinyl-cyclohexa-2,4-diene-1-carboxylate + pyruvate</text>
        <dbReference type="Rhea" id="RHEA:25597"/>
        <dbReference type="ChEBI" id="CHEBI:15361"/>
        <dbReference type="ChEBI" id="CHEBI:58689"/>
        <dbReference type="ChEBI" id="CHEBI:58818"/>
        <dbReference type="EC" id="4.2.99.20"/>
    </reaction>
</comment>
<dbReference type="PATRIC" id="fig|1227360.4.peg.3468"/>
<dbReference type="AlphaFoldDB" id="W4ER16"/>